<dbReference type="InterPro" id="IPR042098">
    <property type="entry name" value="TauD-like_sf"/>
</dbReference>
<keyword evidence="2" id="KW-0479">Metal-binding</keyword>
<evidence type="ECO:0000313" key="8">
    <source>
        <dbReference type="Proteomes" id="UP000438448"/>
    </source>
</evidence>
<dbReference type="EC" id="1.14.11.17" evidence="7"/>
<sequence length="315" mass="35646">MTEAPAVTAPEPTVRPFQLPGYPLLSGPFTHLTAEHQRLTALRWQHFDARLVGTTLGGEISGIDLCAPLADDIVAELRRALHEYKVLFFRDQPMTSAQHVAFARRFGELEVHPALGSNSDQPELVRFEKGADVAGLENTWHHDVTWRPLPSMGAILHAISVPEVGGDTLFSDMYAAYAALDEDTRALADELTAVHDFTRAFGHFATPDVRERMRAEHPSVEHPVVCTHAATGRRHLYVNRIFTDHFGGRTFEESRELLDRLCRQADYPEHQVRLHWQPHTVAFWDNRAVQHYATSDYWPQIRIMERASIIGPRPA</sequence>
<dbReference type="OrthoDB" id="581608at2"/>
<dbReference type="SUPFAM" id="SSF51197">
    <property type="entry name" value="Clavaminate synthase-like"/>
    <property type="match status" value="1"/>
</dbReference>
<dbReference type="InterPro" id="IPR051323">
    <property type="entry name" value="AtsK-like"/>
</dbReference>
<dbReference type="Pfam" id="PF02668">
    <property type="entry name" value="TauD"/>
    <property type="match status" value="1"/>
</dbReference>
<comment type="caution">
    <text evidence="7">The sequence shown here is derived from an EMBL/GenBank/DDBJ whole genome shotgun (WGS) entry which is preliminary data.</text>
</comment>
<evidence type="ECO:0000256" key="2">
    <source>
        <dbReference type="ARBA" id="ARBA00022723"/>
    </source>
</evidence>
<dbReference type="GO" id="GO:0046872">
    <property type="term" value="F:metal ion binding"/>
    <property type="evidence" value="ECO:0007669"/>
    <property type="project" value="UniProtKB-KW"/>
</dbReference>
<evidence type="ECO:0000256" key="4">
    <source>
        <dbReference type="ARBA" id="ARBA00023002"/>
    </source>
</evidence>
<keyword evidence="3 7" id="KW-0223">Dioxygenase</keyword>
<gene>
    <name evidence="7" type="primary">tauD_2</name>
    <name evidence="7" type="ORF">NRB20_50500</name>
</gene>
<name>A0A7K0D889_9NOCA</name>
<organism evidence="7 8">
    <name type="scientific">Nocardia macrotermitis</name>
    <dbReference type="NCBI Taxonomy" id="2585198"/>
    <lineage>
        <taxon>Bacteria</taxon>
        <taxon>Bacillati</taxon>
        <taxon>Actinomycetota</taxon>
        <taxon>Actinomycetes</taxon>
        <taxon>Mycobacteriales</taxon>
        <taxon>Nocardiaceae</taxon>
        <taxon>Nocardia</taxon>
    </lineage>
</organism>
<dbReference type="Gene3D" id="3.60.130.10">
    <property type="entry name" value="Clavaminate synthase-like"/>
    <property type="match status" value="1"/>
</dbReference>
<evidence type="ECO:0000256" key="3">
    <source>
        <dbReference type="ARBA" id="ARBA00022964"/>
    </source>
</evidence>
<dbReference type="InterPro" id="IPR003819">
    <property type="entry name" value="TauD/TfdA-like"/>
</dbReference>
<dbReference type="GO" id="GO:0005737">
    <property type="term" value="C:cytoplasm"/>
    <property type="evidence" value="ECO:0007669"/>
    <property type="project" value="TreeGrafter"/>
</dbReference>
<dbReference type="Proteomes" id="UP000438448">
    <property type="component" value="Unassembled WGS sequence"/>
</dbReference>
<keyword evidence="8" id="KW-1185">Reference proteome</keyword>
<dbReference type="GO" id="GO:0000908">
    <property type="term" value="F:taurine dioxygenase activity"/>
    <property type="evidence" value="ECO:0007669"/>
    <property type="project" value="UniProtKB-EC"/>
</dbReference>
<evidence type="ECO:0000313" key="7">
    <source>
        <dbReference type="EMBL" id="MQY21937.1"/>
    </source>
</evidence>
<evidence type="ECO:0000256" key="5">
    <source>
        <dbReference type="ARBA" id="ARBA00023004"/>
    </source>
</evidence>
<protein>
    <submittedName>
        <fullName evidence="7">Alpha-ketoglutarate-dependent taurine dioxygenase</fullName>
        <ecNumber evidence="7">1.14.11.17</ecNumber>
    </submittedName>
</protein>
<accession>A0A7K0D889</accession>
<dbReference type="RefSeq" id="WP_153413074.1">
    <property type="nucleotide sequence ID" value="NZ_WEGK01000011.1"/>
</dbReference>
<comment type="similarity">
    <text evidence="1">Belongs to the TfdA dioxygenase family.</text>
</comment>
<keyword evidence="4 7" id="KW-0560">Oxidoreductase</keyword>
<feature type="domain" description="TauD/TfdA-like" evidence="6">
    <location>
        <begin position="56"/>
        <end position="307"/>
    </location>
</feature>
<proteinExistence type="inferred from homology"/>
<dbReference type="EMBL" id="WEGK01000011">
    <property type="protein sequence ID" value="MQY21937.1"/>
    <property type="molecule type" value="Genomic_DNA"/>
</dbReference>
<reference evidence="7 8" key="1">
    <citation type="submission" date="2019-10" db="EMBL/GenBank/DDBJ databases">
        <title>Nocardia macrotermitis sp. nov. and Nocardia aurantia sp. nov., isolated from the gut of fungus growing-termite Macrotermes natalensis.</title>
        <authorList>
            <person name="Benndorf R."/>
            <person name="Schwitalla J."/>
            <person name="Martin K."/>
            <person name="De Beer W."/>
            <person name="Kaster A.-K."/>
            <person name="Vollmers J."/>
            <person name="Poulsen M."/>
            <person name="Beemelmanns C."/>
        </authorList>
    </citation>
    <scope>NUCLEOTIDE SEQUENCE [LARGE SCALE GENOMIC DNA]</scope>
    <source>
        <strain evidence="7 8">RB20</strain>
    </source>
</reference>
<dbReference type="PANTHER" id="PTHR30468">
    <property type="entry name" value="ALPHA-KETOGLUTARATE-DEPENDENT SULFONATE DIOXYGENASE"/>
    <property type="match status" value="1"/>
</dbReference>
<keyword evidence="5" id="KW-0408">Iron</keyword>
<dbReference type="PANTHER" id="PTHR30468:SF1">
    <property type="entry name" value="ALPHA-KETOGLUTARATE-DEPENDENT SULFONATE DIOXYGENASE"/>
    <property type="match status" value="1"/>
</dbReference>
<evidence type="ECO:0000256" key="1">
    <source>
        <dbReference type="ARBA" id="ARBA00005896"/>
    </source>
</evidence>
<dbReference type="GO" id="GO:0006790">
    <property type="term" value="P:sulfur compound metabolic process"/>
    <property type="evidence" value="ECO:0007669"/>
    <property type="project" value="TreeGrafter"/>
</dbReference>
<evidence type="ECO:0000259" key="6">
    <source>
        <dbReference type="Pfam" id="PF02668"/>
    </source>
</evidence>
<dbReference type="AlphaFoldDB" id="A0A7K0D889"/>